<feature type="region of interest" description="Disordered" evidence="1">
    <location>
        <begin position="120"/>
        <end position="144"/>
    </location>
</feature>
<evidence type="ECO:0000313" key="2">
    <source>
        <dbReference type="EMBL" id="GFO41830.1"/>
    </source>
</evidence>
<reference evidence="2 3" key="1">
    <citation type="journal article" date="2021" name="Elife">
        <title>Chloroplast acquisition without the gene transfer in kleptoplastic sea slugs, Plakobranchus ocellatus.</title>
        <authorList>
            <person name="Maeda T."/>
            <person name="Takahashi S."/>
            <person name="Yoshida T."/>
            <person name="Shimamura S."/>
            <person name="Takaki Y."/>
            <person name="Nagai Y."/>
            <person name="Toyoda A."/>
            <person name="Suzuki Y."/>
            <person name="Arimoto A."/>
            <person name="Ishii H."/>
            <person name="Satoh N."/>
            <person name="Nishiyama T."/>
            <person name="Hasebe M."/>
            <person name="Maruyama T."/>
            <person name="Minagawa J."/>
            <person name="Obokata J."/>
            <person name="Shigenobu S."/>
        </authorList>
    </citation>
    <scope>NUCLEOTIDE SEQUENCE [LARGE SCALE GENOMIC DNA]</scope>
</reference>
<organism evidence="2 3">
    <name type="scientific">Plakobranchus ocellatus</name>
    <dbReference type="NCBI Taxonomy" id="259542"/>
    <lineage>
        <taxon>Eukaryota</taxon>
        <taxon>Metazoa</taxon>
        <taxon>Spiralia</taxon>
        <taxon>Lophotrochozoa</taxon>
        <taxon>Mollusca</taxon>
        <taxon>Gastropoda</taxon>
        <taxon>Heterobranchia</taxon>
        <taxon>Euthyneura</taxon>
        <taxon>Panpulmonata</taxon>
        <taxon>Sacoglossa</taxon>
        <taxon>Placobranchoidea</taxon>
        <taxon>Plakobranchidae</taxon>
        <taxon>Plakobranchus</taxon>
    </lineage>
</organism>
<name>A0AAV4DCM2_9GAST</name>
<keyword evidence="3" id="KW-1185">Reference proteome</keyword>
<dbReference type="Proteomes" id="UP000735302">
    <property type="component" value="Unassembled WGS sequence"/>
</dbReference>
<protein>
    <submittedName>
        <fullName evidence="2">Uncharacterized protein</fullName>
    </submittedName>
</protein>
<proteinExistence type="predicted"/>
<dbReference type="EMBL" id="BLXT01007728">
    <property type="protein sequence ID" value="GFO41830.1"/>
    <property type="molecule type" value="Genomic_DNA"/>
</dbReference>
<accession>A0AAV4DCM2</accession>
<evidence type="ECO:0000256" key="1">
    <source>
        <dbReference type="SAM" id="MobiDB-lite"/>
    </source>
</evidence>
<comment type="caution">
    <text evidence="2">The sequence shown here is derived from an EMBL/GenBank/DDBJ whole genome shotgun (WGS) entry which is preliminary data.</text>
</comment>
<sequence length="242" mass="27574">MKYIDTVPRRGMGEAKVEVFRIHGGVEFLQRNIHVPPTLWGRLYLFQPGVTQECRKIKLAAQMAQSTGFLVLEASGVSVSETMTMSLQGSPSATEPNQEDMLRGSLALCQGYPGAILPEKDSTWEEKEIEDSRRRSRRGDSAGKEVGIEDKARWRKRDVALHRREAVHRRQPGLVASYDPRQKRWSTFFPRAPHGEEIGLDRAQGFMKRHMKNLSARQPVVMSLQRMSGFNHQNINCPYDNL</sequence>
<evidence type="ECO:0000313" key="3">
    <source>
        <dbReference type="Proteomes" id="UP000735302"/>
    </source>
</evidence>
<gene>
    <name evidence="2" type="ORF">PoB_006833500</name>
</gene>
<dbReference type="AlphaFoldDB" id="A0AAV4DCM2"/>